<dbReference type="InterPro" id="IPR050182">
    <property type="entry name" value="Cytochrome_P450_fam2"/>
</dbReference>
<evidence type="ECO:0000313" key="6">
    <source>
        <dbReference type="EMBL" id="CAL4066560.1"/>
    </source>
</evidence>
<organism evidence="6 7">
    <name type="scientific">Meganyctiphanes norvegica</name>
    <name type="common">Northern krill</name>
    <name type="synonym">Thysanopoda norvegica</name>
    <dbReference type="NCBI Taxonomy" id="48144"/>
    <lineage>
        <taxon>Eukaryota</taxon>
        <taxon>Metazoa</taxon>
        <taxon>Ecdysozoa</taxon>
        <taxon>Arthropoda</taxon>
        <taxon>Crustacea</taxon>
        <taxon>Multicrustacea</taxon>
        <taxon>Malacostraca</taxon>
        <taxon>Eumalacostraca</taxon>
        <taxon>Eucarida</taxon>
        <taxon>Euphausiacea</taxon>
        <taxon>Euphausiidae</taxon>
        <taxon>Meganyctiphanes</taxon>
    </lineage>
</organism>
<dbReference type="PANTHER" id="PTHR24300:SF403">
    <property type="entry name" value="CYTOCHROME P450 306A1"/>
    <property type="match status" value="1"/>
</dbReference>
<evidence type="ECO:0000313" key="7">
    <source>
        <dbReference type="Proteomes" id="UP001497623"/>
    </source>
</evidence>
<gene>
    <name evidence="6" type="ORF">MNOR_LOCUS5807</name>
</gene>
<evidence type="ECO:0000256" key="5">
    <source>
        <dbReference type="SAM" id="SignalP"/>
    </source>
</evidence>
<keyword evidence="4" id="KW-0503">Monooxygenase</keyword>
<dbReference type="GO" id="GO:0020037">
    <property type="term" value="F:heme binding"/>
    <property type="evidence" value="ECO:0007669"/>
    <property type="project" value="InterPro"/>
</dbReference>
<evidence type="ECO:0000256" key="1">
    <source>
        <dbReference type="ARBA" id="ARBA00010617"/>
    </source>
</evidence>
<dbReference type="AlphaFoldDB" id="A0AAV2PY98"/>
<proteinExistence type="inferred from homology"/>
<feature type="non-terminal residue" evidence="6">
    <location>
        <position position="285"/>
    </location>
</feature>
<dbReference type="Proteomes" id="UP001497623">
    <property type="component" value="Unassembled WGS sequence"/>
</dbReference>
<name>A0AAV2PY98_MEGNR</name>
<reference evidence="6 7" key="1">
    <citation type="submission" date="2024-05" db="EMBL/GenBank/DDBJ databases">
        <authorList>
            <person name="Wallberg A."/>
        </authorList>
    </citation>
    <scope>NUCLEOTIDE SEQUENCE [LARGE SCALE GENOMIC DNA]</scope>
</reference>
<evidence type="ECO:0000256" key="4">
    <source>
        <dbReference type="ARBA" id="ARBA00023033"/>
    </source>
</evidence>
<dbReference type="Gene3D" id="1.10.630.10">
    <property type="entry name" value="Cytochrome P450"/>
    <property type="match status" value="1"/>
</dbReference>
<sequence>MLVEAILFVLVAALLIYLVTKENLPDNVPKGPLTIPGLGSLDYVFYLSDMRRLRDKYGDIFLMKMGSKKMVYLCNYQLVKEAFSSPHVVNRPQFKLLWFLTDGVPAGVIFTDGEQWSTLRRFLLRQMRDLGMGKSYMEDAIMHEARKLAKDFEKHVDKPAKIPKSLEVSVLNIVWRLVTNKDYGYDDKKVIDLMDLMHRVTTDTGPLVLPDFFPILNYLPKFLRNYLLKEHLVDELKKKCIDFTKEAIDEHRANLDPDNPLDVMDHYLIEMDEQKKNPNGPQFKS</sequence>
<dbReference type="GO" id="GO:0006805">
    <property type="term" value="P:xenobiotic metabolic process"/>
    <property type="evidence" value="ECO:0007669"/>
    <property type="project" value="TreeGrafter"/>
</dbReference>
<dbReference type="InterPro" id="IPR036396">
    <property type="entry name" value="Cyt_P450_sf"/>
</dbReference>
<evidence type="ECO:0000256" key="2">
    <source>
        <dbReference type="ARBA" id="ARBA00022723"/>
    </source>
</evidence>
<dbReference type="GO" id="GO:0006082">
    <property type="term" value="P:organic acid metabolic process"/>
    <property type="evidence" value="ECO:0007669"/>
    <property type="project" value="TreeGrafter"/>
</dbReference>
<dbReference type="EMBL" id="CAXKWB010002302">
    <property type="protein sequence ID" value="CAL4066560.1"/>
    <property type="molecule type" value="Genomic_DNA"/>
</dbReference>
<protein>
    <recommendedName>
        <fullName evidence="8">Cytochrome P450</fullName>
    </recommendedName>
</protein>
<keyword evidence="7" id="KW-1185">Reference proteome</keyword>
<keyword evidence="2" id="KW-0479">Metal-binding</keyword>
<dbReference type="Pfam" id="PF00067">
    <property type="entry name" value="p450"/>
    <property type="match status" value="1"/>
</dbReference>
<dbReference type="GO" id="GO:0005737">
    <property type="term" value="C:cytoplasm"/>
    <property type="evidence" value="ECO:0007669"/>
    <property type="project" value="TreeGrafter"/>
</dbReference>
<dbReference type="PANTHER" id="PTHR24300">
    <property type="entry name" value="CYTOCHROME P450 508A4-RELATED"/>
    <property type="match status" value="1"/>
</dbReference>
<comment type="similarity">
    <text evidence="1">Belongs to the cytochrome P450 family.</text>
</comment>
<evidence type="ECO:0000256" key="3">
    <source>
        <dbReference type="ARBA" id="ARBA00023004"/>
    </source>
</evidence>
<dbReference type="GO" id="GO:0008395">
    <property type="term" value="F:steroid hydroxylase activity"/>
    <property type="evidence" value="ECO:0007669"/>
    <property type="project" value="TreeGrafter"/>
</dbReference>
<comment type="caution">
    <text evidence="6">The sequence shown here is derived from an EMBL/GenBank/DDBJ whole genome shotgun (WGS) entry which is preliminary data.</text>
</comment>
<dbReference type="PRINTS" id="PR00463">
    <property type="entry name" value="EP450I"/>
</dbReference>
<feature type="signal peptide" evidence="5">
    <location>
        <begin position="1"/>
        <end position="21"/>
    </location>
</feature>
<dbReference type="InterPro" id="IPR001128">
    <property type="entry name" value="Cyt_P450"/>
</dbReference>
<dbReference type="GO" id="GO:0005506">
    <property type="term" value="F:iron ion binding"/>
    <property type="evidence" value="ECO:0007669"/>
    <property type="project" value="InterPro"/>
</dbReference>
<keyword evidence="4" id="KW-0560">Oxidoreductase</keyword>
<evidence type="ECO:0008006" key="8">
    <source>
        <dbReference type="Google" id="ProtNLM"/>
    </source>
</evidence>
<accession>A0AAV2PY98</accession>
<feature type="chain" id="PRO_5043651697" description="Cytochrome P450" evidence="5">
    <location>
        <begin position="22"/>
        <end position="285"/>
    </location>
</feature>
<dbReference type="SUPFAM" id="SSF48264">
    <property type="entry name" value="Cytochrome P450"/>
    <property type="match status" value="1"/>
</dbReference>
<keyword evidence="3" id="KW-0408">Iron</keyword>
<keyword evidence="5" id="KW-0732">Signal</keyword>
<dbReference type="InterPro" id="IPR002401">
    <property type="entry name" value="Cyt_P450_E_grp-I"/>
</dbReference>
<dbReference type="GO" id="GO:0016712">
    <property type="term" value="F:oxidoreductase activity, acting on paired donors, with incorporation or reduction of molecular oxygen, reduced flavin or flavoprotein as one donor, and incorporation of one atom of oxygen"/>
    <property type="evidence" value="ECO:0007669"/>
    <property type="project" value="TreeGrafter"/>
</dbReference>